<dbReference type="PROSITE" id="PS51435">
    <property type="entry name" value="AP_NUCLEASE_F1_4"/>
    <property type="match status" value="1"/>
</dbReference>
<keyword evidence="2 5" id="KW-0479">Metal-binding</keyword>
<keyword evidence="4 5" id="KW-0460">Magnesium</keyword>
<dbReference type="InterPro" id="IPR036691">
    <property type="entry name" value="Endo/exonu/phosph_ase_sf"/>
</dbReference>
<feature type="region of interest" description="Disordered" evidence="7">
    <location>
        <begin position="550"/>
        <end position="628"/>
    </location>
</feature>
<comment type="cofactor">
    <cofactor evidence="5">
        <name>Mg(2+)</name>
        <dbReference type="ChEBI" id="CHEBI:18420"/>
    </cofactor>
    <cofactor evidence="5">
        <name>Mn(2+)</name>
        <dbReference type="ChEBI" id="CHEBI:29035"/>
    </cofactor>
    <text evidence="5">Probably binds two magnesium or manganese ions per subunit.</text>
</comment>
<reference evidence="9" key="1">
    <citation type="submission" date="2020-10" db="EMBL/GenBank/DDBJ databases">
        <title>Unveiling of a novel bifunctional photoreceptor, Dualchrome1, isolated from a cosmopolitan green alga.</title>
        <authorList>
            <person name="Suzuki S."/>
            <person name="Kawachi M."/>
        </authorList>
    </citation>
    <scope>NUCLEOTIDE SEQUENCE</scope>
    <source>
        <strain evidence="9">NIES 2893</strain>
    </source>
</reference>
<name>A0A830HL01_9CHLO</name>
<dbReference type="InterPro" id="IPR004808">
    <property type="entry name" value="AP_endonuc_1"/>
</dbReference>
<sequence length="628" mass="68218">MPARPSSRNRLYVCSWNVASWPTCSREIISHHSSLHVWLSRHAFDILCLQEVKTRHCVLETSPQLTLSGQGSPVGDSYDTFWAPNRTKTNGGGDSGFNGVATIARKGLTKRACATPLLDENDQPDEELNAEGRCIMTDHGTFVLFNVYVPAGQGSERAPRKMRFLRALRRAMQHARRTRRVPVILAGDMNIARLPKDVCWKWRLMCCDDVWGKSKETSPALATLPPQVAEAVWRAKPAVEAALASKEVSFVPGKKSGNAQQYARADDSYVVRVPTPAGGRVTVGNKFDSEEEVNARLSRMERVVPDAIEGNAPLMIWPPNVLAINHLATLLQAAGVILTEAQQTAMSNSAGRSYSAPCFQSFFNDALLGEDRMVDTFSELHPKSVDRFTCWEQYKNSRYINEGARIDYIVVDQEIFQAARTAGVPLPCASTSRECTGEAAKNACLGRTQAGEQYQPAPFEGGGMPEPPTKCLEQQFRDATTGIVYMPPHFSDHVAVTLLLEWDDPRGEGGVEGAWRGPLPGSIALESDAATRMAQPHKTHRSIRDMFAAAASTGTRKPSVSSQSAKPTPPSSSPPGGVGARAKPTPSGVGARAKPAPPTAAASKPGARKSGIAAMFKAHEAKRTRHEE</sequence>
<dbReference type="OrthoDB" id="391817at2759"/>
<comment type="caution">
    <text evidence="9">The sequence shown here is derived from an EMBL/GenBank/DDBJ whole genome shotgun (WGS) entry which is preliminary data.</text>
</comment>
<evidence type="ECO:0000313" key="10">
    <source>
        <dbReference type="Proteomes" id="UP000660262"/>
    </source>
</evidence>
<evidence type="ECO:0000256" key="4">
    <source>
        <dbReference type="ARBA" id="ARBA00022842"/>
    </source>
</evidence>
<accession>A0A830HL01</accession>
<keyword evidence="5" id="KW-0464">Manganese</keyword>
<dbReference type="PANTHER" id="PTHR22748:SF4">
    <property type="entry name" value="DNA-(APURINIC OR APYRIMIDINIC SITE) ENDONUCLEASE 2"/>
    <property type="match status" value="1"/>
</dbReference>
<feature type="compositionally biased region" description="Low complexity" evidence="7">
    <location>
        <begin position="590"/>
        <end position="605"/>
    </location>
</feature>
<feature type="binding site" evidence="5">
    <location>
        <position position="51"/>
    </location>
    <ligand>
        <name>Mg(2+)</name>
        <dbReference type="ChEBI" id="CHEBI:18420"/>
        <label>1</label>
    </ligand>
</feature>
<feature type="domain" description="Endonuclease/exonuclease/phosphatase" evidence="8">
    <location>
        <begin position="14"/>
        <end position="192"/>
    </location>
</feature>
<feature type="compositionally biased region" description="Basic and acidic residues" evidence="7">
    <location>
        <begin position="617"/>
        <end position="628"/>
    </location>
</feature>
<evidence type="ECO:0000313" key="9">
    <source>
        <dbReference type="EMBL" id="GHP07552.1"/>
    </source>
</evidence>
<dbReference type="Pfam" id="PF03372">
    <property type="entry name" value="Exo_endo_phos"/>
    <property type="match status" value="1"/>
</dbReference>
<feature type="site" description="Important for catalytic activity" evidence="6">
    <location>
        <position position="407"/>
    </location>
</feature>
<dbReference type="AlphaFoldDB" id="A0A830HL01"/>
<evidence type="ECO:0000256" key="2">
    <source>
        <dbReference type="ARBA" id="ARBA00022723"/>
    </source>
</evidence>
<evidence type="ECO:0000256" key="5">
    <source>
        <dbReference type="PIRSR" id="PIRSR604808-2"/>
    </source>
</evidence>
<dbReference type="GO" id="GO:0008081">
    <property type="term" value="F:phosphoric diester hydrolase activity"/>
    <property type="evidence" value="ECO:0007669"/>
    <property type="project" value="TreeGrafter"/>
</dbReference>
<protein>
    <recommendedName>
        <fullName evidence="8">Endonuclease/exonuclease/phosphatase domain-containing protein</fullName>
    </recommendedName>
</protein>
<feature type="binding site" evidence="5">
    <location>
        <position position="190"/>
    </location>
    <ligand>
        <name>Mg(2+)</name>
        <dbReference type="ChEBI" id="CHEBI:18420"/>
        <label>1</label>
    </ligand>
</feature>
<gene>
    <name evidence="9" type="ORF">PPROV_000629400</name>
</gene>
<evidence type="ECO:0000256" key="6">
    <source>
        <dbReference type="PIRSR" id="PIRSR604808-3"/>
    </source>
</evidence>
<dbReference type="GO" id="GO:0005634">
    <property type="term" value="C:nucleus"/>
    <property type="evidence" value="ECO:0007669"/>
    <property type="project" value="TreeGrafter"/>
</dbReference>
<feature type="binding site" evidence="5">
    <location>
        <position position="17"/>
    </location>
    <ligand>
        <name>Mg(2+)</name>
        <dbReference type="ChEBI" id="CHEBI:18420"/>
        <label>1</label>
    </ligand>
</feature>
<dbReference type="Proteomes" id="UP000660262">
    <property type="component" value="Unassembled WGS sequence"/>
</dbReference>
<dbReference type="EMBL" id="BNJQ01000017">
    <property type="protein sequence ID" value="GHP07552.1"/>
    <property type="molecule type" value="Genomic_DNA"/>
</dbReference>
<comment type="similarity">
    <text evidence="1">Belongs to the DNA repair enzymes AP/ExoA family.</text>
</comment>
<dbReference type="GO" id="GO:0008311">
    <property type="term" value="F:double-stranded DNA 3'-5' DNA exonuclease activity"/>
    <property type="evidence" value="ECO:0007669"/>
    <property type="project" value="TreeGrafter"/>
</dbReference>
<keyword evidence="10" id="KW-1185">Reference proteome</keyword>
<dbReference type="Gene3D" id="3.60.10.10">
    <property type="entry name" value="Endonuclease/exonuclease/phosphatase"/>
    <property type="match status" value="1"/>
</dbReference>
<dbReference type="GO" id="GO:0006284">
    <property type="term" value="P:base-excision repair"/>
    <property type="evidence" value="ECO:0007669"/>
    <property type="project" value="TreeGrafter"/>
</dbReference>
<evidence type="ECO:0000256" key="3">
    <source>
        <dbReference type="ARBA" id="ARBA00022801"/>
    </source>
</evidence>
<feature type="binding site" evidence="5">
    <location>
        <position position="188"/>
    </location>
    <ligand>
        <name>Mg(2+)</name>
        <dbReference type="ChEBI" id="CHEBI:18420"/>
        <label>1</label>
    </ligand>
</feature>
<dbReference type="SUPFAM" id="SSF56219">
    <property type="entry name" value="DNase I-like"/>
    <property type="match status" value="1"/>
</dbReference>
<keyword evidence="3" id="KW-0378">Hydrolase</keyword>
<dbReference type="GO" id="GO:0003677">
    <property type="term" value="F:DNA binding"/>
    <property type="evidence" value="ECO:0007669"/>
    <property type="project" value="InterPro"/>
</dbReference>
<dbReference type="GO" id="GO:0003906">
    <property type="term" value="F:DNA-(apurinic or apyrimidinic site) endonuclease activity"/>
    <property type="evidence" value="ECO:0007669"/>
    <property type="project" value="TreeGrafter"/>
</dbReference>
<dbReference type="PROSITE" id="PS00726">
    <property type="entry name" value="AP_NUCLEASE_F1_1"/>
    <property type="match status" value="1"/>
</dbReference>
<evidence type="ECO:0000259" key="8">
    <source>
        <dbReference type="Pfam" id="PF03372"/>
    </source>
</evidence>
<evidence type="ECO:0000256" key="1">
    <source>
        <dbReference type="ARBA" id="ARBA00007092"/>
    </source>
</evidence>
<evidence type="ECO:0000256" key="7">
    <source>
        <dbReference type="SAM" id="MobiDB-lite"/>
    </source>
</evidence>
<dbReference type="InterPro" id="IPR005135">
    <property type="entry name" value="Endo/exonuclease/phosphatase"/>
</dbReference>
<dbReference type="GO" id="GO:0046872">
    <property type="term" value="F:metal ion binding"/>
    <property type="evidence" value="ECO:0007669"/>
    <property type="project" value="UniProtKB-KW"/>
</dbReference>
<dbReference type="PANTHER" id="PTHR22748">
    <property type="entry name" value="AP ENDONUCLEASE"/>
    <property type="match status" value="1"/>
</dbReference>
<proteinExistence type="inferred from homology"/>
<organism evidence="9 10">
    <name type="scientific">Pycnococcus provasolii</name>
    <dbReference type="NCBI Taxonomy" id="41880"/>
    <lineage>
        <taxon>Eukaryota</taxon>
        <taxon>Viridiplantae</taxon>
        <taxon>Chlorophyta</taxon>
        <taxon>Pseudoscourfieldiophyceae</taxon>
        <taxon>Pseudoscourfieldiales</taxon>
        <taxon>Pycnococcaceae</taxon>
        <taxon>Pycnococcus</taxon>
    </lineage>
</organism>
<feature type="site" description="Transition state stabilizer" evidence="6">
    <location>
        <position position="190"/>
    </location>
</feature>
<dbReference type="InterPro" id="IPR020847">
    <property type="entry name" value="AP_endonuclease_F1_BS"/>
</dbReference>